<dbReference type="EMBL" id="LCMG01000017">
    <property type="protein sequence ID" value="KKU32429.1"/>
    <property type="molecule type" value="Genomic_DNA"/>
</dbReference>
<dbReference type="Proteomes" id="UP000034705">
    <property type="component" value="Unassembled WGS sequence"/>
</dbReference>
<reference evidence="1 2" key="1">
    <citation type="journal article" date="2015" name="Nature">
        <title>rRNA introns, odd ribosomes, and small enigmatic genomes across a large radiation of phyla.</title>
        <authorList>
            <person name="Brown C.T."/>
            <person name="Hug L.A."/>
            <person name="Thomas B.C."/>
            <person name="Sharon I."/>
            <person name="Castelle C.J."/>
            <person name="Singh A."/>
            <person name="Wilkins M.J."/>
            <person name="Williams K.H."/>
            <person name="Banfield J.F."/>
        </authorList>
    </citation>
    <scope>NUCLEOTIDE SEQUENCE [LARGE SCALE GENOMIC DNA]</scope>
</reference>
<comment type="caution">
    <text evidence="1">The sequence shown here is derived from an EMBL/GenBank/DDBJ whole genome shotgun (WGS) entry which is preliminary data.</text>
</comment>
<dbReference type="AlphaFoldDB" id="A0A0G1PI12"/>
<proteinExistence type="predicted"/>
<protein>
    <submittedName>
        <fullName evidence="1">Uncharacterized protein</fullName>
    </submittedName>
</protein>
<evidence type="ECO:0000313" key="2">
    <source>
        <dbReference type="Proteomes" id="UP000034705"/>
    </source>
</evidence>
<name>A0A0G1PI12_9BACT</name>
<accession>A0A0G1PI12</accession>
<organism evidence="1 2">
    <name type="scientific">Candidatus Uhrbacteria bacterium GW2011_GWF2_46_218</name>
    <dbReference type="NCBI Taxonomy" id="1619001"/>
    <lineage>
        <taxon>Bacteria</taxon>
        <taxon>Candidatus Uhriibacteriota</taxon>
    </lineage>
</organism>
<gene>
    <name evidence="1" type="ORF">UX45_C0017G0010</name>
</gene>
<evidence type="ECO:0000313" key="1">
    <source>
        <dbReference type="EMBL" id="KKU32429.1"/>
    </source>
</evidence>
<sequence length="84" mass="9794">MGHLGDPEIRETSELYFEKNRLSEKIQERLLDHFAKGQETYPDLIICPISTCRHPMGIFKEQEEIVLLCPHCGYSNRIPLRPVL</sequence>